<reference evidence="1 2" key="2">
    <citation type="journal article" date="2022" name="Mol. Ecol. Resour.">
        <title>The genomes of chicory, endive, great burdock and yacon provide insights into Asteraceae paleo-polyploidization history and plant inulin production.</title>
        <authorList>
            <person name="Fan W."/>
            <person name="Wang S."/>
            <person name="Wang H."/>
            <person name="Wang A."/>
            <person name="Jiang F."/>
            <person name="Liu H."/>
            <person name="Zhao H."/>
            <person name="Xu D."/>
            <person name="Zhang Y."/>
        </authorList>
    </citation>
    <scope>NUCLEOTIDE SEQUENCE [LARGE SCALE GENOMIC DNA]</scope>
    <source>
        <strain evidence="2">cv. Punajuju</strain>
        <tissue evidence="1">Leaves</tissue>
    </source>
</reference>
<protein>
    <submittedName>
        <fullName evidence="1">Uncharacterized protein</fullName>
    </submittedName>
</protein>
<keyword evidence="2" id="KW-1185">Reference proteome</keyword>
<name>A0ACB9AN97_CICIN</name>
<accession>A0ACB9AN97</accession>
<sequence length="305" mass="34454">MNLIIVLQHLKPRCTSGAEQKNWEHSYGGMRRQVKILDPMATGLRHDTTFFTPLANRRLEISLQRDASHSITYVLPILACGSAFGLFPTTYLRSATSEVAAALLSPASFRLCFFLLLLTAIGNSGVGGTKKRVHIPDDLDDVEDNEEDEAWIEWGQKKKMTREEFDPPPENFSDLDFSQMQSEVLKRQVGQSYGFVKLRLTDHRTPDMVSDIAAKWTQLARTGAIGVTFMGFDLTTVMFTLQNAQNTLEFKDFLLDQPEAYEIKIGDSFFRRPGDPPFDNLLKELYEGNKRSATSSNDTITKDEL</sequence>
<organism evidence="1 2">
    <name type="scientific">Cichorium intybus</name>
    <name type="common">Chicory</name>
    <dbReference type="NCBI Taxonomy" id="13427"/>
    <lineage>
        <taxon>Eukaryota</taxon>
        <taxon>Viridiplantae</taxon>
        <taxon>Streptophyta</taxon>
        <taxon>Embryophyta</taxon>
        <taxon>Tracheophyta</taxon>
        <taxon>Spermatophyta</taxon>
        <taxon>Magnoliopsida</taxon>
        <taxon>eudicotyledons</taxon>
        <taxon>Gunneridae</taxon>
        <taxon>Pentapetalae</taxon>
        <taxon>asterids</taxon>
        <taxon>campanulids</taxon>
        <taxon>Asterales</taxon>
        <taxon>Asteraceae</taxon>
        <taxon>Cichorioideae</taxon>
        <taxon>Cichorieae</taxon>
        <taxon>Cichoriinae</taxon>
        <taxon>Cichorium</taxon>
    </lineage>
</organism>
<proteinExistence type="predicted"/>
<evidence type="ECO:0000313" key="1">
    <source>
        <dbReference type="EMBL" id="KAI3711410.1"/>
    </source>
</evidence>
<comment type="caution">
    <text evidence="1">The sequence shown here is derived from an EMBL/GenBank/DDBJ whole genome shotgun (WGS) entry which is preliminary data.</text>
</comment>
<gene>
    <name evidence="1" type="ORF">L2E82_41478</name>
</gene>
<dbReference type="EMBL" id="CM042015">
    <property type="protein sequence ID" value="KAI3711410.1"/>
    <property type="molecule type" value="Genomic_DNA"/>
</dbReference>
<evidence type="ECO:0000313" key="2">
    <source>
        <dbReference type="Proteomes" id="UP001055811"/>
    </source>
</evidence>
<dbReference type="Proteomes" id="UP001055811">
    <property type="component" value="Linkage Group LG07"/>
</dbReference>
<reference evidence="2" key="1">
    <citation type="journal article" date="2022" name="Mol. Ecol. Resour.">
        <title>The genomes of chicory, endive, great burdock and yacon provide insights into Asteraceae palaeo-polyploidization history and plant inulin production.</title>
        <authorList>
            <person name="Fan W."/>
            <person name="Wang S."/>
            <person name="Wang H."/>
            <person name="Wang A."/>
            <person name="Jiang F."/>
            <person name="Liu H."/>
            <person name="Zhao H."/>
            <person name="Xu D."/>
            <person name="Zhang Y."/>
        </authorList>
    </citation>
    <scope>NUCLEOTIDE SEQUENCE [LARGE SCALE GENOMIC DNA]</scope>
    <source>
        <strain evidence="2">cv. Punajuju</strain>
    </source>
</reference>